<feature type="region of interest" description="Disordered" evidence="1">
    <location>
        <begin position="261"/>
        <end position="293"/>
    </location>
</feature>
<accession>A0A4S8MGC2</accession>
<evidence type="ECO:0000256" key="1">
    <source>
        <dbReference type="SAM" id="MobiDB-lite"/>
    </source>
</evidence>
<keyword evidence="2" id="KW-0812">Transmembrane</keyword>
<organism evidence="4 5">
    <name type="scientific">Dendrothele bispora (strain CBS 962.96)</name>
    <dbReference type="NCBI Taxonomy" id="1314807"/>
    <lineage>
        <taxon>Eukaryota</taxon>
        <taxon>Fungi</taxon>
        <taxon>Dikarya</taxon>
        <taxon>Basidiomycota</taxon>
        <taxon>Agaricomycotina</taxon>
        <taxon>Agaricomycetes</taxon>
        <taxon>Agaricomycetidae</taxon>
        <taxon>Agaricales</taxon>
        <taxon>Agaricales incertae sedis</taxon>
        <taxon>Dendrothele</taxon>
    </lineage>
</organism>
<evidence type="ECO:0000259" key="3">
    <source>
        <dbReference type="Pfam" id="PF20151"/>
    </source>
</evidence>
<keyword evidence="2" id="KW-1133">Transmembrane helix</keyword>
<evidence type="ECO:0000256" key="2">
    <source>
        <dbReference type="SAM" id="Phobius"/>
    </source>
</evidence>
<feature type="transmembrane region" description="Helical" evidence="2">
    <location>
        <begin position="61"/>
        <end position="81"/>
    </location>
</feature>
<feature type="compositionally biased region" description="Basic and acidic residues" evidence="1">
    <location>
        <begin position="269"/>
        <end position="279"/>
    </location>
</feature>
<keyword evidence="5" id="KW-1185">Reference proteome</keyword>
<dbReference type="AlphaFoldDB" id="A0A4S8MGC2"/>
<protein>
    <recommendedName>
        <fullName evidence="3">DUF6533 domain-containing protein</fullName>
    </recommendedName>
</protein>
<proteinExistence type="predicted"/>
<gene>
    <name evidence="4" type="ORF">K435DRAFT_836765</name>
</gene>
<evidence type="ECO:0000313" key="4">
    <source>
        <dbReference type="EMBL" id="THV01708.1"/>
    </source>
</evidence>
<dbReference type="OrthoDB" id="3354157at2759"/>
<reference evidence="4 5" key="1">
    <citation type="journal article" date="2019" name="Nat. Ecol. Evol.">
        <title>Megaphylogeny resolves global patterns of mushroom evolution.</title>
        <authorList>
            <person name="Varga T."/>
            <person name="Krizsan K."/>
            <person name="Foldi C."/>
            <person name="Dima B."/>
            <person name="Sanchez-Garcia M."/>
            <person name="Sanchez-Ramirez S."/>
            <person name="Szollosi G.J."/>
            <person name="Szarkandi J.G."/>
            <person name="Papp V."/>
            <person name="Albert L."/>
            <person name="Andreopoulos W."/>
            <person name="Angelini C."/>
            <person name="Antonin V."/>
            <person name="Barry K.W."/>
            <person name="Bougher N.L."/>
            <person name="Buchanan P."/>
            <person name="Buyck B."/>
            <person name="Bense V."/>
            <person name="Catcheside P."/>
            <person name="Chovatia M."/>
            <person name="Cooper J."/>
            <person name="Damon W."/>
            <person name="Desjardin D."/>
            <person name="Finy P."/>
            <person name="Geml J."/>
            <person name="Haridas S."/>
            <person name="Hughes K."/>
            <person name="Justo A."/>
            <person name="Karasinski D."/>
            <person name="Kautmanova I."/>
            <person name="Kiss B."/>
            <person name="Kocsube S."/>
            <person name="Kotiranta H."/>
            <person name="LaButti K.M."/>
            <person name="Lechner B.E."/>
            <person name="Liimatainen K."/>
            <person name="Lipzen A."/>
            <person name="Lukacs Z."/>
            <person name="Mihaltcheva S."/>
            <person name="Morgado L.N."/>
            <person name="Niskanen T."/>
            <person name="Noordeloos M.E."/>
            <person name="Ohm R.A."/>
            <person name="Ortiz-Santana B."/>
            <person name="Ovrebo C."/>
            <person name="Racz N."/>
            <person name="Riley R."/>
            <person name="Savchenko A."/>
            <person name="Shiryaev A."/>
            <person name="Soop K."/>
            <person name="Spirin V."/>
            <person name="Szebenyi C."/>
            <person name="Tomsovsky M."/>
            <person name="Tulloss R.E."/>
            <person name="Uehling J."/>
            <person name="Grigoriev I.V."/>
            <person name="Vagvolgyi C."/>
            <person name="Papp T."/>
            <person name="Martin F.M."/>
            <person name="Miettinen O."/>
            <person name="Hibbett D.S."/>
            <person name="Nagy L.G."/>
        </authorList>
    </citation>
    <scope>NUCLEOTIDE SEQUENCE [LARGE SCALE GENOMIC DNA]</scope>
    <source>
        <strain evidence="4 5">CBS 962.96</strain>
    </source>
</reference>
<feature type="transmembrane region" description="Helical" evidence="2">
    <location>
        <begin position="20"/>
        <end position="41"/>
    </location>
</feature>
<feature type="transmembrane region" description="Helical" evidence="2">
    <location>
        <begin position="144"/>
        <end position="166"/>
    </location>
</feature>
<dbReference type="Pfam" id="PF20151">
    <property type="entry name" value="DUF6533"/>
    <property type="match status" value="1"/>
</dbReference>
<feature type="transmembrane region" description="Helical" evidence="2">
    <location>
        <begin position="101"/>
        <end position="123"/>
    </location>
</feature>
<dbReference type="EMBL" id="ML179086">
    <property type="protein sequence ID" value="THV01708.1"/>
    <property type="molecule type" value="Genomic_DNA"/>
</dbReference>
<dbReference type="InterPro" id="IPR045340">
    <property type="entry name" value="DUF6533"/>
</dbReference>
<dbReference type="Proteomes" id="UP000297245">
    <property type="component" value="Unassembled WGS sequence"/>
</dbReference>
<feature type="transmembrane region" description="Helical" evidence="2">
    <location>
        <begin position="186"/>
        <end position="210"/>
    </location>
</feature>
<evidence type="ECO:0000313" key="5">
    <source>
        <dbReference type="Proteomes" id="UP000297245"/>
    </source>
</evidence>
<keyword evidence="2" id="KW-0472">Membrane</keyword>
<sequence>MSIEVVQDAYSVNDQIVANYLRLAGLVILVWDHLLTFSMEVEYCWKDMSKFIKNLFLFNRYFSLLGTVVVTIPLFPSSLPASTTKLMQVLSCGPFHIFREIVLMITEVVVSILLTDLVLYGFIRYNSGWARFDLLLISHAAQEAAAWEALLVYDMLLFVMVLLKGYKMKRSSERVPILEIVLRHGAIYFVPVVKSVMALANLANILTFYVRLSVSINVHKQTDLISARSVSVRWAFHKRWSIHIFQRCICNDDLSSHVQPPRKYQNRSTLEHGPVEHGVDGPSRIVSVKSNSE</sequence>
<name>A0A4S8MGC2_DENBC</name>
<feature type="domain" description="DUF6533" evidence="3">
    <location>
        <begin position="20"/>
        <end position="65"/>
    </location>
</feature>